<evidence type="ECO:0000313" key="8">
    <source>
        <dbReference type="Proteomes" id="UP000076727"/>
    </source>
</evidence>
<dbReference type="GO" id="GO:0071949">
    <property type="term" value="F:FAD binding"/>
    <property type="evidence" value="ECO:0007669"/>
    <property type="project" value="InterPro"/>
</dbReference>
<dbReference type="OrthoDB" id="5428495at2759"/>
<keyword evidence="2" id="KW-0285">Flavoprotein</keyword>
<sequence length="488" mass="53202">MPGVNGVASTSDKKADLKIHFIVVGGGIAGLATALALTRVGHSVTVLEKGDGKSNRGRGGIRIPPNMSKVLFHWGLKDMMKEVGLTSHPLLFSQYHTGQLLGVQLWDDELLRETRGEFMLMTHGDLCRILHDAAVSQGAEVRYNARVVEIEPGDGAVKLASGDILRGDIIIGADGESGLCRRLVFGREERVKPSGAVIFDTQFGSQTATQEMSPEEKRLLEKVQGNPVYVAMGNGCGATGYPIAKQQGRDIAFHCFFKGDFPLEGSYEDPPTAKQELLNLLPTQVDPNLYHCAHGAQYVTRVAINIHEDLEDWVHESGRLLVIGQAAHPIAAGGIQVAGMAIEDAAVLGKLYYHLTIPEQASDFLYAFQDLRRQRCADALAGEVSMVSLITMEYGPEQEARDNGMRAKYRAGRNVLEGDDTSGAEGEQWVTIRTIFGYDCEDEADNWWVQWGLLRARADSDGTNRQSKMGAFSWNDVGIVSVDQTTAA</sequence>
<keyword evidence="4" id="KW-0560">Oxidoreductase</keyword>
<keyword evidence="8" id="KW-1185">Reference proteome</keyword>
<dbReference type="InterPro" id="IPR036188">
    <property type="entry name" value="FAD/NAD-bd_sf"/>
</dbReference>
<evidence type="ECO:0000259" key="6">
    <source>
        <dbReference type="Pfam" id="PF01494"/>
    </source>
</evidence>
<dbReference type="InterPro" id="IPR050493">
    <property type="entry name" value="FAD-dep_Monooxygenase_BioMet"/>
</dbReference>
<keyword evidence="5" id="KW-0503">Monooxygenase</keyword>
<accession>A0A165QQG6</accession>
<dbReference type="GO" id="GO:0004497">
    <property type="term" value="F:monooxygenase activity"/>
    <property type="evidence" value="ECO:0007669"/>
    <property type="project" value="UniProtKB-KW"/>
</dbReference>
<evidence type="ECO:0000256" key="4">
    <source>
        <dbReference type="ARBA" id="ARBA00023002"/>
    </source>
</evidence>
<dbReference type="AlphaFoldDB" id="A0A165QQG6"/>
<evidence type="ECO:0000256" key="5">
    <source>
        <dbReference type="ARBA" id="ARBA00023033"/>
    </source>
</evidence>
<evidence type="ECO:0000256" key="2">
    <source>
        <dbReference type="ARBA" id="ARBA00022630"/>
    </source>
</evidence>
<dbReference type="PANTHER" id="PTHR13789">
    <property type="entry name" value="MONOOXYGENASE"/>
    <property type="match status" value="1"/>
</dbReference>
<organism evidence="7 8">
    <name type="scientific">Daedalea quercina L-15889</name>
    <dbReference type="NCBI Taxonomy" id="1314783"/>
    <lineage>
        <taxon>Eukaryota</taxon>
        <taxon>Fungi</taxon>
        <taxon>Dikarya</taxon>
        <taxon>Basidiomycota</taxon>
        <taxon>Agaricomycotina</taxon>
        <taxon>Agaricomycetes</taxon>
        <taxon>Polyporales</taxon>
        <taxon>Fomitopsis</taxon>
    </lineage>
</organism>
<dbReference type="STRING" id="1314783.A0A165QQG6"/>
<dbReference type="PRINTS" id="PR00420">
    <property type="entry name" value="RNGMNOXGNASE"/>
</dbReference>
<reference evidence="7 8" key="1">
    <citation type="journal article" date="2016" name="Mol. Biol. Evol.">
        <title>Comparative Genomics of Early-Diverging Mushroom-Forming Fungi Provides Insights into the Origins of Lignocellulose Decay Capabilities.</title>
        <authorList>
            <person name="Nagy L.G."/>
            <person name="Riley R."/>
            <person name="Tritt A."/>
            <person name="Adam C."/>
            <person name="Daum C."/>
            <person name="Floudas D."/>
            <person name="Sun H."/>
            <person name="Yadav J.S."/>
            <person name="Pangilinan J."/>
            <person name="Larsson K.H."/>
            <person name="Matsuura K."/>
            <person name="Barry K."/>
            <person name="Labutti K."/>
            <person name="Kuo R."/>
            <person name="Ohm R.A."/>
            <person name="Bhattacharya S.S."/>
            <person name="Shirouzu T."/>
            <person name="Yoshinaga Y."/>
            <person name="Martin F.M."/>
            <person name="Grigoriev I.V."/>
            <person name="Hibbett D.S."/>
        </authorList>
    </citation>
    <scope>NUCLEOTIDE SEQUENCE [LARGE SCALE GENOMIC DNA]</scope>
    <source>
        <strain evidence="7 8">L-15889</strain>
    </source>
</reference>
<comment type="similarity">
    <text evidence="1">Belongs to the paxM FAD-dependent monooxygenase family.</text>
</comment>
<protein>
    <submittedName>
        <fullName evidence="7">FAD/NAD(P)-binding domain-containing protein</fullName>
    </submittedName>
</protein>
<dbReference type="InterPro" id="IPR002938">
    <property type="entry name" value="FAD-bd"/>
</dbReference>
<name>A0A165QQG6_9APHY</name>
<evidence type="ECO:0000313" key="7">
    <source>
        <dbReference type="EMBL" id="KZT69787.1"/>
    </source>
</evidence>
<dbReference type="PANTHER" id="PTHR13789:SF147">
    <property type="entry name" value="PUTATIVE (AFU_ORTHOLOGUE AFUA_2G01950)-RELATED"/>
    <property type="match status" value="1"/>
</dbReference>
<dbReference type="Pfam" id="PF01494">
    <property type="entry name" value="FAD_binding_3"/>
    <property type="match status" value="1"/>
</dbReference>
<feature type="domain" description="FAD-binding" evidence="6">
    <location>
        <begin position="22"/>
        <end position="354"/>
    </location>
</feature>
<dbReference type="EMBL" id="KV429055">
    <property type="protein sequence ID" value="KZT69787.1"/>
    <property type="molecule type" value="Genomic_DNA"/>
</dbReference>
<evidence type="ECO:0000256" key="1">
    <source>
        <dbReference type="ARBA" id="ARBA00007992"/>
    </source>
</evidence>
<evidence type="ECO:0000256" key="3">
    <source>
        <dbReference type="ARBA" id="ARBA00022827"/>
    </source>
</evidence>
<dbReference type="Gene3D" id="3.50.50.60">
    <property type="entry name" value="FAD/NAD(P)-binding domain"/>
    <property type="match status" value="1"/>
</dbReference>
<dbReference type="SUPFAM" id="SSF51905">
    <property type="entry name" value="FAD/NAD(P)-binding domain"/>
    <property type="match status" value="1"/>
</dbReference>
<dbReference type="Proteomes" id="UP000076727">
    <property type="component" value="Unassembled WGS sequence"/>
</dbReference>
<proteinExistence type="inferred from homology"/>
<keyword evidence="3" id="KW-0274">FAD</keyword>
<gene>
    <name evidence="7" type="ORF">DAEQUDRAFT_726094</name>
</gene>